<proteinExistence type="predicted"/>
<dbReference type="PANTHER" id="PTHR23502:SF60">
    <property type="entry name" value="MAJOR FACILITATOR SUPERFAMILY (MFS) PROFILE DOMAIN-CONTAINING PROTEIN-RELATED"/>
    <property type="match status" value="1"/>
</dbReference>
<dbReference type="GO" id="GO:0022857">
    <property type="term" value="F:transmembrane transporter activity"/>
    <property type="evidence" value="ECO:0007669"/>
    <property type="project" value="TreeGrafter"/>
</dbReference>
<evidence type="ECO:0000256" key="4">
    <source>
        <dbReference type="ARBA" id="ARBA00023136"/>
    </source>
</evidence>
<organism evidence="6 7">
    <name type="scientific">Lachnellula suecica</name>
    <dbReference type="NCBI Taxonomy" id="602035"/>
    <lineage>
        <taxon>Eukaryota</taxon>
        <taxon>Fungi</taxon>
        <taxon>Dikarya</taxon>
        <taxon>Ascomycota</taxon>
        <taxon>Pezizomycotina</taxon>
        <taxon>Leotiomycetes</taxon>
        <taxon>Helotiales</taxon>
        <taxon>Lachnaceae</taxon>
        <taxon>Lachnellula</taxon>
    </lineage>
</organism>
<evidence type="ECO:0000313" key="6">
    <source>
        <dbReference type="EMBL" id="TVY81857.1"/>
    </source>
</evidence>
<reference evidence="6 7" key="1">
    <citation type="submission" date="2018-05" db="EMBL/GenBank/DDBJ databases">
        <title>Genome sequencing and assembly of the regulated plant pathogen Lachnellula willkommii and related sister species for the development of diagnostic species identification markers.</title>
        <authorList>
            <person name="Giroux E."/>
            <person name="Bilodeau G."/>
        </authorList>
    </citation>
    <scope>NUCLEOTIDE SEQUENCE [LARGE SCALE GENOMIC DNA]</scope>
    <source>
        <strain evidence="6 7">CBS 268.59</strain>
    </source>
</reference>
<evidence type="ECO:0000256" key="2">
    <source>
        <dbReference type="ARBA" id="ARBA00022692"/>
    </source>
</evidence>
<comment type="subcellular location">
    <subcellularLocation>
        <location evidence="1">Membrane</location>
        <topology evidence="1">Multi-pass membrane protein</topology>
    </subcellularLocation>
</comment>
<feature type="transmembrane region" description="Helical" evidence="5">
    <location>
        <begin position="146"/>
        <end position="170"/>
    </location>
</feature>
<dbReference type="AlphaFoldDB" id="A0A8T9CBK0"/>
<dbReference type="GO" id="GO:0016020">
    <property type="term" value="C:membrane"/>
    <property type="evidence" value="ECO:0007669"/>
    <property type="project" value="UniProtKB-SubCell"/>
</dbReference>
<dbReference type="EMBL" id="QGMK01000413">
    <property type="protein sequence ID" value="TVY81857.1"/>
    <property type="molecule type" value="Genomic_DNA"/>
</dbReference>
<feature type="transmembrane region" description="Helical" evidence="5">
    <location>
        <begin position="226"/>
        <end position="244"/>
    </location>
</feature>
<keyword evidence="2 5" id="KW-0812">Transmembrane</keyword>
<sequence>MIAFGFLSRFGSGASLAVGGEILSDCFSAKTQGRAGAVYKLFPLRGMLFMRETHAPTILARRLKIQIQTAGNTALHTPYSSADEKTIWTIIGLALRRPLRMLTTQPIIFCLFFYYAYTYGIMYLVLSTFSTLWETVYNEFTSIAGLNYISLGLGYFVGSQICAISVDRIYNHLKIRRRHFRKSNTSSEENTAGLPEYRLPLMAPASLFIPAGLLIYGLTAAAHSHWIFPVTGTFLFGLGAIISFQCIQNYLIDAYSLYTASAIGATTFLRAIGGFGLPLLGPKLYESLGYGGGNGLLAGTALVVGCTAPFVLWRWGPVLKARSKFAAGE</sequence>
<keyword evidence="3 5" id="KW-1133">Transmembrane helix</keyword>
<keyword evidence="4 5" id="KW-0472">Membrane</keyword>
<keyword evidence="7" id="KW-1185">Reference proteome</keyword>
<protein>
    <submittedName>
        <fullName evidence="6">Efflux pump vrtL</fullName>
    </submittedName>
</protein>
<evidence type="ECO:0000256" key="5">
    <source>
        <dbReference type="SAM" id="Phobius"/>
    </source>
</evidence>
<accession>A0A8T9CBK0</accession>
<name>A0A8T9CBK0_9HELO</name>
<evidence type="ECO:0000256" key="3">
    <source>
        <dbReference type="ARBA" id="ARBA00022989"/>
    </source>
</evidence>
<dbReference type="Proteomes" id="UP000469558">
    <property type="component" value="Unassembled WGS sequence"/>
</dbReference>
<dbReference type="SUPFAM" id="SSF103473">
    <property type="entry name" value="MFS general substrate transporter"/>
    <property type="match status" value="1"/>
</dbReference>
<feature type="transmembrane region" description="Helical" evidence="5">
    <location>
        <begin position="256"/>
        <end position="276"/>
    </location>
</feature>
<feature type="transmembrane region" description="Helical" evidence="5">
    <location>
        <begin position="296"/>
        <end position="315"/>
    </location>
</feature>
<dbReference type="InterPro" id="IPR036259">
    <property type="entry name" value="MFS_trans_sf"/>
</dbReference>
<gene>
    <name evidence="6" type="primary">vrtL_1</name>
    <name evidence="6" type="ORF">LSUE1_G002899</name>
</gene>
<evidence type="ECO:0000313" key="7">
    <source>
        <dbReference type="Proteomes" id="UP000469558"/>
    </source>
</evidence>
<feature type="transmembrane region" description="Helical" evidence="5">
    <location>
        <begin position="106"/>
        <end position="126"/>
    </location>
</feature>
<dbReference type="OrthoDB" id="6770063at2759"/>
<dbReference type="Gene3D" id="1.20.1250.20">
    <property type="entry name" value="MFS general substrate transporter like domains"/>
    <property type="match status" value="1"/>
</dbReference>
<feature type="transmembrane region" description="Helical" evidence="5">
    <location>
        <begin position="201"/>
        <end position="220"/>
    </location>
</feature>
<comment type="caution">
    <text evidence="6">The sequence shown here is derived from an EMBL/GenBank/DDBJ whole genome shotgun (WGS) entry which is preliminary data.</text>
</comment>
<evidence type="ECO:0000256" key="1">
    <source>
        <dbReference type="ARBA" id="ARBA00004141"/>
    </source>
</evidence>
<dbReference type="PANTHER" id="PTHR23502">
    <property type="entry name" value="MAJOR FACILITATOR SUPERFAMILY"/>
    <property type="match status" value="1"/>
</dbReference>